<evidence type="ECO:0000256" key="3">
    <source>
        <dbReference type="ARBA" id="ARBA00022448"/>
    </source>
</evidence>
<keyword evidence="6" id="KW-0999">Mitochondrion inner membrane</keyword>
<evidence type="ECO:0000256" key="12">
    <source>
        <dbReference type="ARBA" id="ARBA00076299"/>
    </source>
</evidence>
<gene>
    <name evidence="13" type="primary">UQCR10</name>
    <name evidence="13" type="ORF">T05_10013</name>
</gene>
<comment type="subcellular location">
    <subcellularLocation>
        <location evidence="1">Mitochondrion inner membrane</location>
        <topology evidence="1">Single-pass membrane protein</topology>
    </subcellularLocation>
</comment>
<keyword evidence="5" id="KW-0812">Transmembrane</keyword>
<keyword evidence="10" id="KW-0472">Membrane</keyword>
<keyword evidence="7" id="KW-0249">Electron transport</keyword>
<dbReference type="GO" id="GO:0006122">
    <property type="term" value="P:mitochondrial electron transport, ubiquinol to cytochrome c"/>
    <property type="evidence" value="ECO:0007669"/>
    <property type="project" value="InterPro"/>
</dbReference>
<dbReference type="Gene3D" id="1.20.5.260">
    <property type="entry name" value="Cytochrome b-c1 complex subunit 9"/>
    <property type="match status" value="1"/>
</dbReference>
<keyword evidence="9" id="KW-0496">Mitochondrion</keyword>
<evidence type="ECO:0000313" key="13">
    <source>
        <dbReference type="EMBL" id="KRX39021.1"/>
    </source>
</evidence>
<evidence type="ECO:0000313" key="14">
    <source>
        <dbReference type="Proteomes" id="UP000055048"/>
    </source>
</evidence>
<dbReference type="InterPro" id="IPR008027">
    <property type="entry name" value="QCR9"/>
</dbReference>
<evidence type="ECO:0000256" key="10">
    <source>
        <dbReference type="ARBA" id="ARBA00023136"/>
    </source>
</evidence>
<feature type="non-terminal residue" evidence="13">
    <location>
        <position position="136"/>
    </location>
</feature>
<dbReference type="GO" id="GO:0005743">
    <property type="term" value="C:mitochondrial inner membrane"/>
    <property type="evidence" value="ECO:0007669"/>
    <property type="project" value="UniProtKB-SubCell"/>
</dbReference>
<evidence type="ECO:0000256" key="2">
    <source>
        <dbReference type="ARBA" id="ARBA00007856"/>
    </source>
</evidence>
<organism evidence="13 14">
    <name type="scientific">Trichinella murrelli</name>
    <dbReference type="NCBI Taxonomy" id="144512"/>
    <lineage>
        <taxon>Eukaryota</taxon>
        <taxon>Metazoa</taxon>
        <taxon>Ecdysozoa</taxon>
        <taxon>Nematoda</taxon>
        <taxon>Enoplea</taxon>
        <taxon>Dorylaimia</taxon>
        <taxon>Trichinellida</taxon>
        <taxon>Trichinellidae</taxon>
        <taxon>Trichinella</taxon>
    </lineage>
</organism>
<dbReference type="InterPro" id="IPR036656">
    <property type="entry name" value="QCR9_sf"/>
</dbReference>
<proteinExistence type="inferred from homology"/>
<keyword evidence="3" id="KW-0813">Transport</keyword>
<evidence type="ECO:0000256" key="4">
    <source>
        <dbReference type="ARBA" id="ARBA00022660"/>
    </source>
</evidence>
<accession>A0A0V0TJ14</accession>
<dbReference type="SUPFAM" id="SSF81514">
    <property type="entry name" value="Subunit X (non-heme 7 kDa protein) of cytochrome bc1 complex (Ubiquinol-cytochrome c reductase)"/>
    <property type="match status" value="1"/>
</dbReference>
<comment type="similarity">
    <text evidence="2">Belongs to the UQCR10/QCR9 family.</text>
</comment>
<reference evidence="13 14" key="1">
    <citation type="submission" date="2015-01" db="EMBL/GenBank/DDBJ databases">
        <title>Evolution of Trichinella species and genotypes.</title>
        <authorList>
            <person name="Korhonen P.K."/>
            <person name="Edoardo P."/>
            <person name="Giuseppe L.R."/>
            <person name="Gasser R.B."/>
        </authorList>
    </citation>
    <scope>NUCLEOTIDE SEQUENCE [LARGE SCALE GENOMIC DNA]</scope>
    <source>
        <strain evidence="13">ISS417</strain>
    </source>
</reference>
<dbReference type="AlphaFoldDB" id="A0A0V0TJ14"/>
<comment type="caution">
    <text evidence="13">The sequence shown here is derived from an EMBL/GenBank/DDBJ whole genome shotgun (WGS) entry which is preliminary data.</text>
</comment>
<dbReference type="PANTHER" id="PTHR12980:SF0">
    <property type="entry name" value="CYTOCHROME B-C1 COMPLEX SUBUNIT 9"/>
    <property type="match status" value="1"/>
</dbReference>
<evidence type="ECO:0000256" key="6">
    <source>
        <dbReference type="ARBA" id="ARBA00022792"/>
    </source>
</evidence>
<dbReference type="Proteomes" id="UP000055048">
    <property type="component" value="Unassembled WGS sequence"/>
</dbReference>
<keyword evidence="14" id="KW-1185">Reference proteome</keyword>
<dbReference type="FunFam" id="1.20.5.260:FF:000001">
    <property type="entry name" value="Cytochrome b-c1 complex subunit 9"/>
    <property type="match status" value="1"/>
</dbReference>
<keyword evidence="8" id="KW-1133">Transmembrane helix</keyword>
<evidence type="ECO:0000256" key="8">
    <source>
        <dbReference type="ARBA" id="ARBA00022989"/>
    </source>
</evidence>
<evidence type="ECO:0000256" key="1">
    <source>
        <dbReference type="ARBA" id="ARBA00004434"/>
    </source>
</evidence>
<evidence type="ECO:0000256" key="7">
    <source>
        <dbReference type="ARBA" id="ARBA00022982"/>
    </source>
</evidence>
<protein>
    <recommendedName>
        <fullName evidence="11">Cytochrome b-c1 complex subunit 9</fullName>
    </recommendedName>
    <alternativeName>
        <fullName evidence="12">Complex III subunit X</fullName>
    </alternativeName>
</protein>
<dbReference type="EMBL" id="JYDJ01000246">
    <property type="protein sequence ID" value="KRX39021.1"/>
    <property type="molecule type" value="Genomic_DNA"/>
</dbReference>
<evidence type="ECO:0000256" key="9">
    <source>
        <dbReference type="ARBA" id="ARBA00023128"/>
    </source>
</evidence>
<keyword evidence="4" id="KW-0679">Respiratory chain</keyword>
<dbReference type="Pfam" id="PF05365">
    <property type="entry name" value="UCR_UQCRX_QCR9"/>
    <property type="match status" value="1"/>
</dbReference>
<dbReference type="PANTHER" id="PTHR12980">
    <property type="entry name" value="UBIQUINOL-CYTOCHROME C REDUCTASE COMPLEX, SUBUNIT X"/>
    <property type="match status" value="1"/>
</dbReference>
<sequence>MSAQVAKTKPFMEKIYRYIFQRSATFVLAGVIGAFYMERAVDVICDNIFDKVNEGKQFHDLVKKLESEGKKQMYRTRFIYYYMTSRGDNENCTVLFFCCNCIMMQPDEQPDRHMHLTYPWPPVALVTAVLRGISVS</sequence>
<name>A0A0V0TJ14_9BILA</name>
<evidence type="ECO:0000256" key="5">
    <source>
        <dbReference type="ARBA" id="ARBA00022692"/>
    </source>
</evidence>
<evidence type="ECO:0000256" key="11">
    <source>
        <dbReference type="ARBA" id="ARBA00068509"/>
    </source>
</evidence>
<dbReference type="GO" id="GO:0045275">
    <property type="term" value="C:respiratory chain complex III"/>
    <property type="evidence" value="ECO:0007669"/>
    <property type="project" value="InterPro"/>
</dbReference>